<dbReference type="InterPro" id="IPR036894">
    <property type="entry name" value="YbaB-like_sf"/>
</dbReference>
<dbReference type="OrthoDB" id="3630067at2"/>
<name>A0A344LFH1_9PSEU</name>
<dbReference type="InterPro" id="IPR004401">
    <property type="entry name" value="YbaB/EbfC"/>
</dbReference>
<feature type="compositionally biased region" description="Basic and acidic residues" evidence="1">
    <location>
        <begin position="127"/>
        <end position="145"/>
    </location>
</feature>
<dbReference type="SUPFAM" id="SSF82607">
    <property type="entry name" value="YbaB-like"/>
    <property type="match status" value="1"/>
</dbReference>
<dbReference type="KEGG" id="aab:A4R43_33735"/>
<evidence type="ECO:0000313" key="3">
    <source>
        <dbReference type="Proteomes" id="UP000250434"/>
    </source>
</evidence>
<dbReference type="Pfam" id="PF02575">
    <property type="entry name" value="YbaB_DNA_bd"/>
    <property type="match status" value="1"/>
</dbReference>
<sequence>MSAEFDQLVEKFEEFQAGLKNVDDRLAGIGQMQAEIGEIEAVATSADRSVTVVAGPGGAVKEIRLTEEAMRQRPQALSATLMDTLQQAVAESARKQASIVDAHLGGDLNATERVLETQAELFGTTPEELRSKLAEETAPARRPRDEQEDFSEQTFLSATDEPQRPGPSPSGGGSQGDAFLKNLFEEDDR</sequence>
<organism evidence="2 3">
    <name type="scientific">Amycolatopsis albispora</name>
    <dbReference type="NCBI Taxonomy" id="1804986"/>
    <lineage>
        <taxon>Bacteria</taxon>
        <taxon>Bacillati</taxon>
        <taxon>Actinomycetota</taxon>
        <taxon>Actinomycetes</taxon>
        <taxon>Pseudonocardiales</taxon>
        <taxon>Pseudonocardiaceae</taxon>
        <taxon>Amycolatopsis</taxon>
    </lineage>
</organism>
<keyword evidence="3" id="KW-1185">Reference proteome</keyword>
<evidence type="ECO:0000313" key="2">
    <source>
        <dbReference type="EMBL" id="AXB46795.1"/>
    </source>
</evidence>
<dbReference type="GO" id="GO:0003677">
    <property type="term" value="F:DNA binding"/>
    <property type="evidence" value="ECO:0007669"/>
    <property type="project" value="InterPro"/>
</dbReference>
<proteinExistence type="predicted"/>
<dbReference type="AlphaFoldDB" id="A0A344LFH1"/>
<evidence type="ECO:0000256" key="1">
    <source>
        <dbReference type="SAM" id="MobiDB-lite"/>
    </source>
</evidence>
<dbReference type="RefSeq" id="WP_113695865.1">
    <property type="nucleotide sequence ID" value="NZ_CP015163.1"/>
</dbReference>
<reference evidence="2 3" key="1">
    <citation type="submission" date="2016-04" db="EMBL/GenBank/DDBJ databases">
        <title>Complete genome sequence and analysis of deep-sea sediment isolate, Amycolatopsis sp. WP1.</title>
        <authorList>
            <person name="Wang H."/>
            <person name="Chen S."/>
            <person name="Wu Q."/>
        </authorList>
    </citation>
    <scope>NUCLEOTIDE SEQUENCE [LARGE SCALE GENOMIC DNA]</scope>
    <source>
        <strain evidence="2 3">WP1</strain>
    </source>
</reference>
<gene>
    <name evidence="2" type="ORF">A4R43_33735</name>
</gene>
<dbReference type="Proteomes" id="UP000250434">
    <property type="component" value="Chromosome"/>
</dbReference>
<evidence type="ECO:0008006" key="4">
    <source>
        <dbReference type="Google" id="ProtNLM"/>
    </source>
</evidence>
<dbReference type="Gene3D" id="3.30.1310.10">
    <property type="entry name" value="Nucleoid-associated protein YbaB-like domain"/>
    <property type="match status" value="1"/>
</dbReference>
<dbReference type="EMBL" id="CP015163">
    <property type="protein sequence ID" value="AXB46795.1"/>
    <property type="molecule type" value="Genomic_DNA"/>
</dbReference>
<feature type="region of interest" description="Disordered" evidence="1">
    <location>
        <begin position="121"/>
        <end position="189"/>
    </location>
</feature>
<accession>A0A344LFH1</accession>
<protein>
    <recommendedName>
        <fullName evidence="4">YbaB/EbfC family DNA-binding protein</fullName>
    </recommendedName>
</protein>